<accession>A0A0F9JM58</accession>
<keyword evidence="1" id="KW-0472">Membrane</keyword>
<evidence type="ECO:0000313" key="2">
    <source>
        <dbReference type="EMBL" id="KKM70728.1"/>
    </source>
</evidence>
<keyword evidence="1" id="KW-0812">Transmembrane</keyword>
<organism evidence="2">
    <name type="scientific">marine sediment metagenome</name>
    <dbReference type="NCBI Taxonomy" id="412755"/>
    <lineage>
        <taxon>unclassified sequences</taxon>
        <taxon>metagenomes</taxon>
        <taxon>ecological metagenomes</taxon>
    </lineage>
</organism>
<protein>
    <submittedName>
        <fullName evidence="2">Uncharacterized protein</fullName>
    </submittedName>
</protein>
<dbReference type="EMBL" id="LAZR01009762">
    <property type="protein sequence ID" value="KKM70728.1"/>
    <property type="molecule type" value="Genomic_DNA"/>
</dbReference>
<keyword evidence="1" id="KW-1133">Transmembrane helix</keyword>
<evidence type="ECO:0000256" key="1">
    <source>
        <dbReference type="SAM" id="Phobius"/>
    </source>
</evidence>
<proteinExistence type="predicted"/>
<gene>
    <name evidence="2" type="ORF">LCGC14_1437780</name>
</gene>
<sequence length="270" mass="30318">MNLAFPALLIFILIAPGIVWRAAYMRGSWSESIESSSLPAMLLWGIFAGSCFHLFWGMISWRIGHPIDLHAVISLLTLKPDDGVARALNVTAASPLRMAAYFLSQLGAAHLFGHWASKLVRAKKWDLAYEWLRFDNEWYYLLTGRLSLLRHTWSGPDVPKIPDAVYASVVIDSGGVAQLYYGCVAHFIVGKDGHLDRLLLANSARRELSEDRQPDREHCVGGGDDYYQIEGDYLVVPYEQIKNLNIEYVWLEEQADQAMAELSTSNEGGK</sequence>
<reference evidence="2" key="1">
    <citation type="journal article" date="2015" name="Nature">
        <title>Complex archaea that bridge the gap between prokaryotes and eukaryotes.</title>
        <authorList>
            <person name="Spang A."/>
            <person name="Saw J.H."/>
            <person name="Jorgensen S.L."/>
            <person name="Zaremba-Niedzwiedzka K."/>
            <person name="Martijn J."/>
            <person name="Lind A.E."/>
            <person name="van Eijk R."/>
            <person name="Schleper C."/>
            <person name="Guy L."/>
            <person name="Ettema T.J."/>
        </authorList>
    </citation>
    <scope>NUCLEOTIDE SEQUENCE</scope>
</reference>
<dbReference type="AlphaFoldDB" id="A0A0F9JM58"/>
<feature type="transmembrane region" description="Helical" evidence="1">
    <location>
        <begin position="37"/>
        <end position="56"/>
    </location>
</feature>
<comment type="caution">
    <text evidence="2">The sequence shown here is derived from an EMBL/GenBank/DDBJ whole genome shotgun (WGS) entry which is preliminary data.</text>
</comment>
<name>A0A0F9JM58_9ZZZZ</name>